<evidence type="ECO:0000313" key="2">
    <source>
        <dbReference type="Proteomes" id="UP000005266"/>
    </source>
</evidence>
<dbReference type="EMBL" id="HQ317390">
    <property type="protein sequence ID" value="AFK66729.1"/>
    <property type="molecule type" value="Genomic_DNA"/>
</dbReference>
<proteinExistence type="predicted"/>
<accession>I3UML4</accession>
<name>I3UML4_9CAUD</name>
<sequence>MTQVKIQISVNVHNESNIDYALGKGGFSGYFEYISECQLITHGIDLSQEDDSNGFKLACLALSVCGIPFEVVQVEIKEFPRDQEEILKAMALVKPFRIRCLTPETSCKLVGYNSQTVIYLYKELNDLQRYHPDQYNAL</sequence>
<keyword evidence="2" id="KW-1185">Reference proteome</keyword>
<reference evidence="1 2" key="1">
    <citation type="journal article" date="2013" name="Extremophiles">
        <title>Genomic analysis of cold-active Colwelliaphage 9A and psychrophilic phage-host interactions.</title>
        <authorList>
            <person name="Colangelo-Lillis J.R."/>
            <person name="Deming J.W."/>
        </authorList>
    </citation>
    <scope>NUCLEOTIDE SEQUENCE [LARGE SCALE GENOMIC DNA]</scope>
    <source>
        <strain evidence="1">9A</strain>
    </source>
</reference>
<organism evidence="1 2">
    <name type="scientific">Colwellia phage 9A</name>
    <dbReference type="NCBI Taxonomy" id="765765"/>
    <lineage>
        <taxon>Viruses</taxon>
        <taxon>Duplodnaviria</taxon>
        <taxon>Heunggongvirae</taxon>
        <taxon>Uroviricota</taxon>
        <taxon>Caudoviricetes</taxon>
        <taxon>Franklinbayvirus</taxon>
        <taxon>Franklinbayvirus fv9A</taxon>
    </lineage>
</organism>
<dbReference type="KEGG" id="vg:13165550"/>
<dbReference type="RefSeq" id="YP_006489319.1">
    <property type="nucleotide sequence ID" value="NC_018088.1"/>
</dbReference>
<dbReference type="GeneID" id="13165550"/>
<gene>
    <name evidence="1" type="ORF">COPG_00133</name>
</gene>
<protein>
    <submittedName>
        <fullName evidence="1">Uncharacterized protein</fullName>
    </submittedName>
</protein>
<dbReference type="Proteomes" id="UP000005266">
    <property type="component" value="Segment"/>
</dbReference>
<evidence type="ECO:0000313" key="1">
    <source>
        <dbReference type="EMBL" id="AFK66729.1"/>
    </source>
</evidence>